<sequence>MPEGVVVRSLAGFFDVSDGDTVRRCRARGVFRKRGVTVLVGDRVTYEPMGAAEGVIQSVLPRTTELIRPPVANVDQALLVFSLVDPDFLPHLLDRMLVVVTAAGLRPAIVITKTDLADAKQVERVMRVYQAAGYDVCPTATKAGAGVDAVRTLLRGRVTVMAGPSGVGKSTLANALDPGLGVKMGEVSEKLGRGKHTTRHVELFKLAEDTYIVDAPGFSQLEIGLAPAEVRDYFPEFAAFAPACPYRGCLHMEEETCAVKDAVARGQIDETRYRSYAAFVQELREKEERRY</sequence>
<comment type="subcellular location">
    <subcellularLocation>
        <location evidence="10">Cytoplasm</location>
    </subcellularLocation>
</comment>
<evidence type="ECO:0000259" key="12">
    <source>
        <dbReference type="PROSITE" id="PS51721"/>
    </source>
</evidence>
<organism evidence="13 14">
    <name type="scientific">Alicyclobacillus cycloheptanicus</name>
    <dbReference type="NCBI Taxonomy" id="1457"/>
    <lineage>
        <taxon>Bacteria</taxon>
        <taxon>Bacillati</taxon>
        <taxon>Bacillota</taxon>
        <taxon>Bacilli</taxon>
        <taxon>Bacillales</taxon>
        <taxon>Alicyclobacillaceae</taxon>
        <taxon>Alicyclobacillus</taxon>
    </lineage>
</organism>
<proteinExistence type="inferred from homology"/>
<keyword evidence="6 10" id="KW-0378">Hydrolase</keyword>
<evidence type="ECO:0000256" key="4">
    <source>
        <dbReference type="ARBA" id="ARBA00022730"/>
    </source>
</evidence>
<evidence type="ECO:0000256" key="3">
    <source>
        <dbReference type="ARBA" id="ARBA00022723"/>
    </source>
</evidence>
<dbReference type="GO" id="GO:0016787">
    <property type="term" value="F:hydrolase activity"/>
    <property type="evidence" value="ECO:0007669"/>
    <property type="project" value="UniProtKB-KW"/>
</dbReference>
<evidence type="ECO:0000256" key="5">
    <source>
        <dbReference type="ARBA" id="ARBA00022741"/>
    </source>
</evidence>
<feature type="binding site" evidence="10">
    <location>
        <position position="257"/>
    </location>
    <ligand>
        <name>Zn(2+)</name>
        <dbReference type="ChEBI" id="CHEBI:29105"/>
    </ligand>
</feature>
<dbReference type="Proteomes" id="UP001232973">
    <property type="component" value="Unassembled WGS sequence"/>
</dbReference>
<dbReference type="CDD" id="cd01854">
    <property type="entry name" value="YjeQ_EngC"/>
    <property type="match status" value="1"/>
</dbReference>
<dbReference type="Gene3D" id="2.40.50.140">
    <property type="entry name" value="Nucleic acid-binding proteins"/>
    <property type="match status" value="1"/>
</dbReference>
<keyword evidence="7 10" id="KW-0862">Zinc</keyword>
<dbReference type="HAMAP" id="MF_01820">
    <property type="entry name" value="GTPase_RsgA"/>
    <property type="match status" value="1"/>
</dbReference>
<dbReference type="PROSITE" id="PS51721">
    <property type="entry name" value="G_CP"/>
    <property type="match status" value="1"/>
</dbReference>
<feature type="binding site" evidence="10">
    <location>
        <begin position="112"/>
        <end position="115"/>
    </location>
    <ligand>
        <name>GTP</name>
        <dbReference type="ChEBI" id="CHEBI:37565"/>
    </ligand>
</feature>
<gene>
    <name evidence="10" type="primary">rsgA</name>
    <name evidence="13" type="ORF">J2S03_002710</name>
</gene>
<evidence type="ECO:0000256" key="6">
    <source>
        <dbReference type="ARBA" id="ARBA00022801"/>
    </source>
</evidence>
<evidence type="ECO:0000313" key="13">
    <source>
        <dbReference type="EMBL" id="MDQ0190843.1"/>
    </source>
</evidence>
<keyword evidence="8 10" id="KW-0694">RNA-binding</keyword>
<evidence type="ECO:0000256" key="2">
    <source>
        <dbReference type="ARBA" id="ARBA00022517"/>
    </source>
</evidence>
<comment type="function">
    <text evidence="10">One of several proteins that assist in the late maturation steps of the functional core of the 30S ribosomal subunit. Helps release RbfA from mature subunits. May play a role in the assembly of ribosomal proteins into the subunit. Circularly permuted GTPase that catalyzes slow GTP hydrolysis, GTPase activity is stimulated by the 30S ribosomal subunit.</text>
</comment>
<keyword evidence="14" id="KW-1185">Reference proteome</keyword>
<feature type="binding site" evidence="10">
    <location>
        <begin position="163"/>
        <end position="171"/>
    </location>
    <ligand>
        <name>GTP</name>
        <dbReference type="ChEBI" id="CHEBI:37565"/>
    </ligand>
</feature>
<comment type="subunit">
    <text evidence="10">Monomer. Associates with 30S ribosomal subunit, binds 16S rRNA.</text>
</comment>
<dbReference type="PANTHER" id="PTHR32120:SF11">
    <property type="entry name" value="SMALL RIBOSOMAL SUBUNIT BIOGENESIS GTPASE RSGA 1, MITOCHONDRIAL-RELATED"/>
    <property type="match status" value="1"/>
</dbReference>
<feature type="binding site" evidence="10">
    <location>
        <position position="249"/>
    </location>
    <ligand>
        <name>Zn(2+)</name>
        <dbReference type="ChEBI" id="CHEBI:29105"/>
    </ligand>
</feature>
<keyword evidence="9 10" id="KW-0342">GTP-binding</keyword>
<evidence type="ECO:0000259" key="11">
    <source>
        <dbReference type="PROSITE" id="PS50936"/>
    </source>
</evidence>
<keyword evidence="5 10" id="KW-0547">Nucleotide-binding</keyword>
<dbReference type="SUPFAM" id="SSF52540">
    <property type="entry name" value="P-loop containing nucleoside triphosphate hydrolases"/>
    <property type="match status" value="1"/>
</dbReference>
<comment type="similarity">
    <text evidence="10">Belongs to the TRAFAC class YlqF/YawG GTPase family. RsgA subfamily.</text>
</comment>
<feature type="binding site" evidence="10">
    <location>
        <position position="251"/>
    </location>
    <ligand>
        <name>Zn(2+)</name>
        <dbReference type="ChEBI" id="CHEBI:29105"/>
    </ligand>
</feature>
<keyword evidence="2 10" id="KW-0690">Ribosome biogenesis</keyword>
<dbReference type="InterPro" id="IPR004881">
    <property type="entry name" value="Ribosome_biogen_GTPase_RsgA"/>
</dbReference>
<dbReference type="RefSeq" id="WP_274456193.1">
    <property type="nucleotide sequence ID" value="NZ_CP067097.1"/>
</dbReference>
<dbReference type="PROSITE" id="PS50936">
    <property type="entry name" value="ENGC_GTPASE"/>
    <property type="match status" value="1"/>
</dbReference>
<dbReference type="PANTHER" id="PTHR32120">
    <property type="entry name" value="SMALL RIBOSOMAL SUBUNIT BIOGENESIS GTPASE RSGA"/>
    <property type="match status" value="1"/>
</dbReference>
<feature type="domain" description="CP-type G" evidence="12">
    <location>
        <begin position="63"/>
        <end position="221"/>
    </location>
</feature>
<protein>
    <recommendedName>
        <fullName evidence="10">Small ribosomal subunit biogenesis GTPase RsgA</fullName>
        <ecNumber evidence="10">3.6.1.-</ecNumber>
    </recommendedName>
</protein>
<dbReference type="InterPro" id="IPR031944">
    <property type="entry name" value="RsgA_N"/>
</dbReference>
<dbReference type="InterPro" id="IPR010914">
    <property type="entry name" value="RsgA_GTPase_dom"/>
</dbReference>
<dbReference type="Pfam" id="PF03193">
    <property type="entry name" value="RsgA_GTPase"/>
    <property type="match status" value="1"/>
</dbReference>
<accession>A0ABT9XKN3</accession>
<evidence type="ECO:0000256" key="9">
    <source>
        <dbReference type="ARBA" id="ARBA00023134"/>
    </source>
</evidence>
<evidence type="ECO:0000256" key="1">
    <source>
        <dbReference type="ARBA" id="ARBA00022490"/>
    </source>
</evidence>
<evidence type="ECO:0000256" key="8">
    <source>
        <dbReference type="ARBA" id="ARBA00022884"/>
    </source>
</evidence>
<evidence type="ECO:0000256" key="7">
    <source>
        <dbReference type="ARBA" id="ARBA00022833"/>
    </source>
</evidence>
<keyword evidence="3 10" id="KW-0479">Metal-binding</keyword>
<dbReference type="SUPFAM" id="SSF50249">
    <property type="entry name" value="Nucleic acid-binding proteins"/>
    <property type="match status" value="1"/>
</dbReference>
<dbReference type="EC" id="3.6.1.-" evidence="10"/>
<name>A0ABT9XKN3_9BACL</name>
<reference evidence="13 14" key="1">
    <citation type="submission" date="2023-07" db="EMBL/GenBank/DDBJ databases">
        <title>Genomic Encyclopedia of Type Strains, Phase IV (KMG-IV): sequencing the most valuable type-strain genomes for metagenomic binning, comparative biology and taxonomic classification.</title>
        <authorList>
            <person name="Goeker M."/>
        </authorList>
    </citation>
    <scope>NUCLEOTIDE SEQUENCE [LARGE SCALE GENOMIC DNA]</scope>
    <source>
        <strain evidence="13 14">DSM 4006</strain>
    </source>
</reference>
<comment type="cofactor">
    <cofactor evidence="10">
        <name>Zn(2+)</name>
        <dbReference type="ChEBI" id="CHEBI:29105"/>
    </cofactor>
    <text evidence="10">Binds 1 zinc ion per subunit.</text>
</comment>
<comment type="caution">
    <text evidence="13">The sequence shown here is derived from an EMBL/GenBank/DDBJ whole genome shotgun (WGS) entry which is preliminary data.</text>
</comment>
<evidence type="ECO:0000256" key="10">
    <source>
        <dbReference type="HAMAP-Rule" id="MF_01820"/>
    </source>
</evidence>
<dbReference type="Gene3D" id="3.40.50.300">
    <property type="entry name" value="P-loop containing nucleotide triphosphate hydrolases"/>
    <property type="match status" value="1"/>
</dbReference>
<dbReference type="CDD" id="cd04466">
    <property type="entry name" value="S1_YloQ_GTPase"/>
    <property type="match status" value="1"/>
</dbReference>
<evidence type="ECO:0000313" key="14">
    <source>
        <dbReference type="Proteomes" id="UP001232973"/>
    </source>
</evidence>
<keyword evidence="4 10" id="KW-0699">rRNA-binding</keyword>
<dbReference type="Gene3D" id="1.10.40.50">
    <property type="entry name" value="Probable gtpase engc, domain 3"/>
    <property type="match status" value="1"/>
</dbReference>
<dbReference type="InterPro" id="IPR012340">
    <property type="entry name" value="NA-bd_OB-fold"/>
</dbReference>
<dbReference type="Pfam" id="PF16745">
    <property type="entry name" value="RsgA_N"/>
    <property type="match status" value="1"/>
</dbReference>
<dbReference type="InterPro" id="IPR030378">
    <property type="entry name" value="G_CP_dom"/>
</dbReference>
<dbReference type="NCBIfam" id="TIGR00157">
    <property type="entry name" value="ribosome small subunit-dependent GTPase A"/>
    <property type="match status" value="1"/>
</dbReference>
<keyword evidence="1 10" id="KW-0963">Cytoplasm</keyword>
<feature type="binding site" evidence="10">
    <location>
        <position position="244"/>
    </location>
    <ligand>
        <name>Zn(2+)</name>
        <dbReference type="ChEBI" id="CHEBI:29105"/>
    </ligand>
</feature>
<feature type="domain" description="EngC GTPase" evidence="11">
    <location>
        <begin position="72"/>
        <end position="219"/>
    </location>
</feature>
<dbReference type="EMBL" id="JAUSTP010000025">
    <property type="protein sequence ID" value="MDQ0190843.1"/>
    <property type="molecule type" value="Genomic_DNA"/>
</dbReference>
<dbReference type="InterPro" id="IPR027417">
    <property type="entry name" value="P-loop_NTPase"/>
</dbReference>